<evidence type="ECO:0000313" key="7">
    <source>
        <dbReference type="Proteomes" id="UP000236327"/>
    </source>
</evidence>
<evidence type="ECO:0000256" key="4">
    <source>
        <dbReference type="RuleBase" id="RU003495"/>
    </source>
</evidence>
<keyword evidence="3" id="KW-0449">Lipoprotein</keyword>
<dbReference type="PANTHER" id="PTHR34183">
    <property type="entry name" value="ENDOLYTIC PEPTIDOGLYCAN TRANSGLYCOSYLASE RLPA"/>
    <property type="match status" value="1"/>
</dbReference>
<dbReference type="GO" id="GO:0005886">
    <property type="term" value="C:plasma membrane"/>
    <property type="evidence" value="ECO:0007669"/>
    <property type="project" value="UniProtKB-SubCell"/>
</dbReference>
<dbReference type="EMBL" id="LYMM01000095">
    <property type="protein sequence ID" value="PNU01996.1"/>
    <property type="molecule type" value="Genomic_DNA"/>
</dbReference>
<gene>
    <name evidence="3" type="primary">rlpA</name>
    <name evidence="6" type="ORF">A8V01_11135</name>
</gene>
<keyword evidence="3" id="KW-0472">Membrane</keyword>
<dbReference type="PROSITE" id="PS51257">
    <property type="entry name" value="PROKAR_LIPOPROTEIN"/>
    <property type="match status" value="1"/>
</dbReference>
<evidence type="ECO:0000256" key="3">
    <source>
        <dbReference type="HAMAP-Rule" id="MF_02071"/>
    </source>
</evidence>
<dbReference type="Pfam" id="PF03330">
    <property type="entry name" value="DPBB_1"/>
    <property type="match status" value="1"/>
</dbReference>
<keyword evidence="1 3" id="KW-0456">Lyase</keyword>
<dbReference type="InterPro" id="IPR034718">
    <property type="entry name" value="RlpA"/>
</dbReference>
<dbReference type="GO" id="GO:0008932">
    <property type="term" value="F:lytic endotransglycosylase activity"/>
    <property type="evidence" value="ECO:0007669"/>
    <property type="project" value="UniProtKB-UniRule"/>
</dbReference>
<dbReference type="AlphaFoldDB" id="A0A2K2FT96"/>
<dbReference type="GO" id="GO:0009279">
    <property type="term" value="C:cell outer membrane"/>
    <property type="evidence" value="ECO:0007669"/>
    <property type="project" value="TreeGrafter"/>
</dbReference>
<dbReference type="GO" id="GO:0000270">
    <property type="term" value="P:peptidoglycan metabolic process"/>
    <property type="evidence" value="ECO:0007669"/>
    <property type="project" value="UniProtKB-UniRule"/>
</dbReference>
<comment type="similarity">
    <text evidence="3 4">Belongs to the RlpA family.</text>
</comment>
<dbReference type="Proteomes" id="UP000236327">
    <property type="component" value="Unassembled WGS sequence"/>
</dbReference>
<comment type="function">
    <text evidence="3">Lytic transglycosylase with a strong preference for naked glycan strands that lack stem peptides.</text>
</comment>
<accession>A0A2K2FT96</accession>
<comment type="subcellular location">
    <subcellularLocation>
        <location evidence="3">Cell membrane</location>
        <topology evidence="3">Lipid-anchor</topology>
    </subcellularLocation>
</comment>
<dbReference type="InterPro" id="IPR009009">
    <property type="entry name" value="RlpA-like_DPBB"/>
</dbReference>
<dbReference type="SUPFAM" id="SSF50685">
    <property type="entry name" value="Barwin-like endoglucanases"/>
    <property type="match status" value="1"/>
</dbReference>
<dbReference type="OrthoDB" id="9779128at2"/>
<organism evidence="6 7">
    <name type="scientific">Novosphingobium guangzhouense</name>
    <dbReference type="NCBI Taxonomy" id="1850347"/>
    <lineage>
        <taxon>Bacteria</taxon>
        <taxon>Pseudomonadati</taxon>
        <taxon>Pseudomonadota</taxon>
        <taxon>Alphaproteobacteria</taxon>
        <taxon>Sphingomonadales</taxon>
        <taxon>Sphingomonadaceae</taxon>
        <taxon>Novosphingobium</taxon>
    </lineage>
</organism>
<keyword evidence="3" id="KW-0564">Palmitate</keyword>
<dbReference type="PANTHER" id="PTHR34183:SF1">
    <property type="entry name" value="ENDOLYTIC PEPTIDOGLYCAN TRANSGLYCOSYLASE RLPA"/>
    <property type="match status" value="1"/>
</dbReference>
<dbReference type="HAMAP" id="MF_02071">
    <property type="entry name" value="RlpA"/>
    <property type="match status" value="1"/>
</dbReference>
<dbReference type="InterPro" id="IPR036908">
    <property type="entry name" value="RlpA-like_sf"/>
</dbReference>
<evidence type="ECO:0000313" key="6">
    <source>
        <dbReference type="EMBL" id="PNU01996.1"/>
    </source>
</evidence>
<evidence type="ECO:0000256" key="1">
    <source>
        <dbReference type="ARBA" id="ARBA00023239"/>
    </source>
</evidence>
<keyword evidence="3" id="KW-1003">Cell membrane</keyword>
<dbReference type="GO" id="GO:0071555">
    <property type="term" value="P:cell wall organization"/>
    <property type="evidence" value="ECO:0007669"/>
    <property type="project" value="UniProtKB-KW"/>
</dbReference>
<comment type="caution">
    <text evidence="6">The sequence shown here is derived from an EMBL/GenBank/DDBJ whole genome shotgun (WGS) entry which is preliminary data.</text>
</comment>
<protein>
    <recommendedName>
        <fullName evidence="3">Endolytic peptidoglycan transglycosylase RlpA</fullName>
        <ecNumber evidence="3">4.2.2.-</ecNumber>
    </recommendedName>
</protein>
<evidence type="ECO:0000256" key="2">
    <source>
        <dbReference type="ARBA" id="ARBA00023316"/>
    </source>
</evidence>
<name>A0A2K2FT96_9SPHN</name>
<dbReference type="Gene3D" id="2.40.40.10">
    <property type="entry name" value="RlpA-like domain"/>
    <property type="match status" value="1"/>
</dbReference>
<reference evidence="6 7" key="1">
    <citation type="submission" date="2016-05" db="EMBL/GenBank/DDBJ databases">
        <title>Complete genome sequence of Novosphingobium guangzhouense SA925(T).</title>
        <authorList>
            <person name="Sha S."/>
        </authorList>
    </citation>
    <scope>NUCLEOTIDE SEQUENCE [LARGE SCALE GENOMIC DNA]</scope>
    <source>
        <strain evidence="6 7">SA925</strain>
    </source>
</reference>
<feature type="domain" description="RlpA-like protein double-psi beta-barrel" evidence="5">
    <location>
        <begin position="64"/>
        <end position="151"/>
    </location>
</feature>
<evidence type="ECO:0000259" key="5">
    <source>
        <dbReference type="Pfam" id="PF03330"/>
    </source>
</evidence>
<dbReference type="EC" id="4.2.2.-" evidence="3"/>
<sequence length="195" mass="20812">MPGSTRNAPVRTAFVLSLVALLAACGGGVKYRPVSDVPVRIGPPYKVRGVTYTPAAQPGYDMLGYATWYGSESGSQVANGERFRPGWITAAHKTLPLPAYVEVTSLDTGRRIVVRVNDRGPYGESARIIDLSRGAAEALGVRAQGKAAVRVRVVEPDEKDRAALRKGKPARSLPAIPARTLSSLQDQFARGVGTR</sequence>
<dbReference type="CDD" id="cd22268">
    <property type="entry name" value="DPBB_RlpA-like"/>
    <property type="match status" value="1"/>
</dbReference>
<dbReference type="NCBIfam" id="TIGR00413">
    <property type="entry name" value="rlpA"/>
    <property type="match status" value="1"/>
</dbReference>
<dbReference type="RefSeq" id="WP_103099240.1">
    <property type="nucleotide sequence ID" value="NZ_LYMM01000095.1"/>
</dbReference>
<proteinExistence type="inferred from homology"/>
<keyword evidence="7" id="KW-1185">Reference proteome</keyword>
<dbReference type="InterPro" id="IPR012997">
    <property type="entry name" value="RplA"/>
</dbReference>
<keyword evidence="2 3" id="KW-0961">Cell wall biogenesis/degradation</keyword>